<dbReference type="AlphaFoldDB" id="A0A6A7AJF6"/>
<name>A0A6A7AJF6_9PLEO</name>
<proteinExistence type="predicted"/>
<accession>A0A6A7AJF6</accession>
<dbReference type="Proteomes" id="UP000799424">
    <property type="component" value="Unassembled WGS sequence"/>
</dbReference>
<evidence type="ECO:0000313" key="2">
    <source>
        <dbReference type="Proteomes" id="UP000799424"/>
    </source>
</evidence>
<organism evidence="1 2">
    <name type="scientific">Ophiobolus disseminans</name>
    <dbReference type="NCBI Taxonomy" id="1469910"/>
    <lineage>
        <taxon>Eukaryota</taxon>
        <taxon>Fungi</taxon>
        <taxon>Dikarya</taxon>
        <taxon>Ascomycota</taxon>
        <taxon>Pezizomycotina</taxon>
        <taxon>Dothideomycetes</taxon>
        <taxon>Pleosporomycetidae</taxon>
        <taxon>Pleosporales</taxon>
        <taxon>Pleosporineae</taxon>
        <taxon>Phaeosphaeriaceae</taxon>
        <taxon>Ophiobolus</taxon>
    </lineage>
</organism>
<sequence length="314" mass="35281">MDLDAITLAMNIFPFLELAPELRNSIYEYAAIGNDETLRISKSTGKPGSFAALSRVGREIRAEYRPIQRREANVEIRWNNLEAYQEDFLRTKNDRSSPPRFLRVTMGRNRYDTVGVDILPLVLTQLRDPSLDCYFTQSKNGEGIIRSCLVRQARRIDEPMDQGACLTNLLHHFLYDKTWVADLQSGRIANIMVRRGHNVRIKFVPGKEPAGLAVWLAEIAIEPRWGKGIYDLIQSAGHSGVGPRNGRAVRKGAKSTLKKFSITLTAVRRLTCTTHFFLLSVQEATTDIPTASCPDTLASARDECKPASAPRMSF</sequence>
<dbReference type="EMBL" id="MU006217">
    <property type="protein sequence ID" value="KAF2832725.1"/>
    <property type="molecule type" value="Genomic_DNA"/>
</dbReference>
<evidence type="ECO:0000313" key="1">
    <source>
        <dbReference type="EMBL" id="KAF2832725.1"/>
    </source>
</evidence>
<dbReference type="OrthoDB" id="3650679at2759"/>
<protein>
    <submittedName>
        <fullName evidence="1">Uncharacterized protein</fullName>
    </submittedName>
</protein>
<keyword evidence="2" id="KW-1185">Reference proteome</keyword>
<gene>
    <name evidence="1" type="ORF">CC86DRAFT_462939</name>
</gene>
<reference evidence="1" key="1">
    <citation type="journal article" date="2020" name="Stud. Mycol.">
        <title>101 Dothideomycetes genomes: a test case for predicting lifestyles and emergence of pathogens.</title>
        <authorList>
            <person name="Haridas S."/>
            <person name="Albert R."/>
            <person name="Binder M."/>
            <person name="Bloem J."/>
            <person name="Labutti K."/>
            <person name="Salamov A."/>
            <person name="Andreopoulos B."/>
            <person name="Baker S."/>
            <person name="Barry K."/>
            <person name="Bills G."/>
            <person name="Bluhm B."/>
            <person name="Cannon C."/>
            <person name="Castanera R."/>
            <person name="Culley D."/>
            <person name="Daum C."/>
            <person name="Ezra D."/>
            <person name="Gonzalez J."/>
            <person name="Henrissat B."/>
            <person name="Kuo A."/>
            <person name="Liang C."/>
            <person name="Lipzen A."/>
            <person name="Lutzoni F."/>
            <person name="Magnuson J."/>
            <person name="Mondo S."/>
            <person name="Nolan M."/>
            <person name="Ohm R."/>
            <person name="Pangilinan J."/>
            <person name="Park H.-J."/>
            <person name="Ramirez L."/>
            <person name="Alfaro M."/>
            <person name="Sun H."/>
            <person name="Tritt A."/>
            <person name="Yoshinaga Y."/>
            <person name="Zwiers L.-H."/>
            <person name="Turgeon B."/>
            <person name="Goodwin S."/>
            <person name="Spatafora J."/>
            <person name="Crous P."/>
            <person name="Grigoriev I."/>
        </authorList>
    </citation>
    <scope>NUCLEOTIDE SEQUENCE</scope>
    <source>
        <strain evidence="1">CBS 113818</strain>
    </source>
</reference>